<reference evidence="8 9" key="1">
    <citation type="submission" date="2016-10" db="EMBL/GenBank/DDBJ databases">
        <authorList>
            <person name="de Groot N.N."/>
        </authorList>
    </citation>
    <scope>NUCLEOTIDE SEQUENCE [LARGE SCALE GENOMIC DNA]</scope>
    <source>
        <strain evidence="8 9">DSM 17890</strain>
    </source>
</reference>
<feature type="domain" description="Glucan biosynthesis periplasmic MdoG C-terminal" evidence="7">
    <location>
        <begin position="41"/>
        <end position="524"/>
    </location>
</feature>
<dbReference type="OrthoDB" id="9777817at2"/>
<dbReference type="Gene3D" id="2.70.98.10">
    <property type="match status" value="1"/>
</dbReference>
<dbReference type="RefSeq" id="WP_092679188.1">
    <property type="nucleotide sequence ID" value="NZ_FNMZ01000001.1"/>
</dbReference>
<proteinExistence type="inferred from homology"/>
<evidence type="ECO:0000256" key="5">
    <source>
        <dbReference type="ARBA" id="ARBA00022764"/>
    </source>
</evidence>
<dbReference type="GO" id="GO:0051274">
    <property type="term" value="P:beta-glucan biosynthetic process"/>
    <property type="evidence" value="ECO:0007669"/>
    <property type="project" value="TreeGrafter"/>
</dbReference>
<evidence type="ECO:0000256" key="3">
    <source>
        <dbReference type="ARBA" id="ARBA00009284"/>
    </source>
</evidence>
<dbReference type="InterPro" id="IPR014718">
    <property type="entry name" value="GH-type_carb-bd"/>
</dbReference>
<feature type="chain" id="PRO_5011507447" evidence="6">
    <location>
        <begin position="29"/>
        <end position="532"/>
    </location>
</feature>
<dbReference type="GO" id="GO:0030288">
    <property type="term" value="C:outer membrane-bounded periplasmic space"/>
    <property type="evidence" value="ECO:0007669"/>
    <property type="project" value="TreeGrafter"/>
</dbReference>
<dbReference type="InterPro" id="IPR007444">
    <property type="entry name" value="Glucan_biosyn_MdoG_C"/>
</dbReference>
<dbReference type="InterPro" id="IPR010916">
    <property type="entry name" value="TonB_box_CS"/>
</dbReference>
<dbReference type="Pfam" id="PF04349">
    <property type="entry name" value="MdoG"/>
    <property type="match status" value="1"/>
</dbReference>
<dbReference type="AlphaFoldDB" id="A0A1H2QLX0"/>
<dbReference type="Proteomes" id="UP000199118">
    <property type="component" value="Unassembled WGS sequence"/>
</dbReference>
<dbReference type="InterPro" id="IPR006311">
    <property type="entry name" value="TAT_signal"/>
</dbReference>
<gene>
    <name evidence="8" type="ORF">SAMN05444336_10192</name>
</gene>
<evidence type="ECO:0000256" key="2">
    <source>
        <dbReference type="ARBA" id="ARBA00005001"/>
    </source>
</evidence>
<dbReference type="EMBL" id="FNMZ01000001">
    <property type="protein sequence ID" value="SDW08146.1"/>
    <property type="molecule type" value="Genomic_DNA"/>
</dbReference>
<protein>
    <submittedName>
        <fullName evidence="8">Glucans biosynthesis protein</fullName>
    </submittedName>
</protein>
<organism evidence="8 9">
    <name type="scientific">Albimonas donghaensis</name>
    <dbReference type="NCBI Taxonomy" id="356660"/>
    <lineage>
        <taxon>Bacteria</taxon>
        <taxon>Pseudomonadati</taxon>
        <taxon>Pseudomonadota</taxon>
        <taxon>Alphaproteobacteria</taxon>
        <taxon>Rhodobacterales</taxon>
        <taxon>Paracoccaceae</taxon>
        <taxon>Albimonas</taxon>
    </lineage>
</organism>
<feature type="signal peptide" evidence="6">
    <location>
        <begin position="1"/>
        <end position="28"/>
    </location>
</feature>
<dbReference type="PANTHER" id="PTHR30504:SF3">
    <property type="entry name" value="GLUCANS BIOSYNTHESIS PROTEIN D"/>
    <property type="match status" value="1"/>
</dbReference>
<dbReference type="UniPathway" id="UPA00637"/>
<keyword evidence="4 6" id="KW-0732">Signal</keyword>
<name>A0A1H2QLX0_9RHOB</name>
<evidence type="ECO:0000256" key="4">
    <source>
        <dbReference type="ARBA" id="ARBA00022729"/>
    </source>
</evidence>
<evidence type="ECO:0000313" key="8">
    <source>
        <dbReference type="EMBL" id="SDW08146.1"/>
    </source>
</evidence>
<comment type="similarity">
    <text evidence="3">Belongs to the OpgD/OpgG family.</text>
</comment>
<dbReference type="Gene3D" id="2.60.40.10">
    <property type="entry name" value="Immunoglobulins"/>
    <property type="match status" value="1"/>
</dbReference>
<evidence type="ECO:0000256" key="6">
    <source>
        <dbReference type="SAM" id="SignalP"/>
    </source>
</evidence>
<comment type="pathway">
    <text evidence="2">Glycan metabolism; osmoregulated periplasmic glucan (OPG) biosynthesis.</text>
</comment>
<comment type="subcellular location">
    <subcellularLocation>
        <location evidence="1">Periplasm</location>
    </subcellularLocation>
</comment>
<dbReference type="InterPro" id="IPR013783">
    <property type="entry name" value="Ig-like_fold"/>
</dbReference>
<evidence type="ECO:0000313" key="9">
    <source>
        <dbReference type="Proteomes" id="UP000199118"/>
    </source>
</evidence>
<dbReference type="PANTHER" id="PTHR30504">
    <property type="entry name" value="GLUCANS BIOSYNTHESIS PROTEIN"/>
    <property type="match status" value="1"/>
</dbReference>
<dbReference type="PROSITE" id="PS51318">
    <property type="entry name" value="TAT"/>
    <property type="match status" value="1"/>
</dbReference>
<keyword evidence="9" id="KW-1185">Reference proteome</keyword>
<dbReference type="GO" id="GO:0003824">
    <property type="term" value="F:catalytic activity"/>
    <property type="evidence" value="ECO:0007669"/>
    <property type="project" value="InterPro"/>
</dbReference>
<sequence>MFVSRRRLLGTAAAFGALAAAPSGRAFAQQTAAPPPEPFAFDFDSLIVRAEDACRVAYRAPYTPMPEVTAAIDYARWGEIRYRTDKAPFAETGAYPVTFFHLGQYFQKSVKMHMVADGQATEFPYDQSLFEMPEDNPARKLPADSGFAGFRFQEFSGAEDWETQDWLAFLGASYLRAIGASGQYGLSARGAAINPALPDMPEEFPDFTEFYIEQGEDPEAPVTVHALLDGPSITGAFRFTVLRGRDRARGVEMEVEAQLFLRRDVARLCLAPLTSMFWYGEYGRERAFDWRGEVHDSDGLELWMENGERLWRPLNNPVATQVSAFGAENPRGFGLMQRDRNFDHYRDGVFYERRPSLWVEPIAPLGRGAVQLLEIPTNDEIHDNIGAFWVPERPAKAGSAWRLHYKLHWKDGHPDPATNIAQTVSTRIGRGGQPGHARPENTWKIAVEFDRPEVLTRIPYGVMPEVVASTSAGRIVRTFVEPVPGGNVWRAFFDLEIGPEEVAELRMYMALDGEPLTETWTYQFRRANLIPS</sequence>
<dbReference type="InterPro" id="IPR014438">
    <property type="entry name" value="Glucan_biosyn_MdoG/MdoD"/>
</dbReference>
<dbReference type="InterPro" id="IPR011013">
    <property type="entry name" value="Gal_mutarotase_sf_dom"/>
</dbReference>
<dbReference type="SUPFAM" id="SSF81296">
    <property type="entry name" value="E set domains"/>
    <property type="match status" value="1"/>
</dbReference>
<accession>A0A1H2QLX0</accession>
<dbReference type="PIRSF" id="PIRSF006281">
    <property type="entry name" value="MdoG"/>
    <property type="match status" value="1"/>
</dbReference>
<dbReference type="PROSITE" id="PS00430">
    <property type="entry name" value="TONB_DEPENDENT_REC_1"/>
    <property type="match status" value="1"/>
</dbReference>
<dbReference type="GO" id="GO:0030246">
    <property type="term" value="F:carbohydrate binding"/>
    <property type="evidence" value="ECO:0007669"/>
    <property type="project" value="InterPro"/>
</dbReference>
<dbReference type="SUPFAM" id="SSF74650">
    <property type="entry name" value="Galactose mutarotase-like"/>
    <property type="match status" value="1"/>
</dbReference>
<evidence type="ECO:0000259" key="7">
    <source>
        <dbReference type="Pfam" id="PF04349"/>
    </source>
</evidence>
<dbReference type="STRING" id="356660.SAMN05444336_10192"/>
<evidence type="ECO:0000256" key="1">
    <source>
        <dbReference type="ARBA" id="ARBA00004418"/>
    </source>
</evidence>
<keyword evidence="5" id="KW-0574">Periplasm</keyword>
<dbReference type="InterPro" id="IPR014756">
    <property type="entry name" value="Ig_E-set"/>
</dbReference>